<evidence type="ECO:0000313" key="4">
    <source>
        <dbReference type="Proteomes" id="UP001603978"/>
    </source>
</evidence>
<evidence type="ECO:0000259" key="2">
    <source>
        <dbReference type="Pfam" id="PF13340"/>
    </source>
</evidence>
<feature type="region of interest" description="Disordered" evidence="1">
    <location>
        <begin position="108"/>
        <end position="139"/>
    </location>
</feature>
<gene>
    <name evidence="3" type="ORF">ACFLIM_14810</name>
</gene>
<dbReference type="Proteomes" id="UP001603978">
    <property type="component" value="Unassembled WGS sequence"/>
</dbReference>
<accession>A0ABW7ABN9</accession>
<comment type="caution">
    <text evidence="3">The sequence shown here is derived from an EMBL/GenBank/DDBJ whole genome shotgun (WGS) entry which is preliminary data.</text>
</comment>
<dbReference type="Pfam" id="PF13340">
    <property type="entry name" value="DUF4096"/>
    <property type="match status" value="1"/>
</dbReference>
<reference evidence="3 4" key="1">
    <citation type="submission" date="2024-10" db="EMBL/GenBank/DDBJ databases">
        <authorList>
            <person name="Topkara A.R."/>
            <person name="Saygin H."/>
        </authorList>
    </citation>
    <scope>NUCLEOTIDE SEQUENCE [LARGE SCALE GENOMIC DNA]</scope>
    <source>
        <strain evidence="3 4">M3C6</strain>
    </source>
</reference>
<dbReference type="InterPro" id="IPR025161">
    <property type="entry name" value="IS402-like_dom"/>
</dbReference>
<dbReference type="EMBL" id="JBICRM010000008">
    <property type="protein sequence ID" value="MFG1704458.1"/>
    <property type="molecule type" value="Genomic_DNA"/>
</dbReference>
<keyword evidence="4" id="KW-1185">Reference proteome</keyword>
<dbReference type="RefSeq" id="WP_393165522.1">
    <property type="nucleotide sequence ID" value="NZ_JBICRM010000008.1"/>
</dbReference>
<protein>
    <submittedName>
        <fullName evidence="3">Transposase</fullName>
    </submittedName>
</protein>
<dbReference type="InterPro" id="IPR052909">
    <property type="entry name" value="Transposase_6_like"/>
</dbReference>
<proteinExistence type="predicted"/>
<sequence length="160" mass="17982">MKIFLGSADRECLPCHDGRMRRGDLTNAEWERLAPLLPPASKRGRRWEDHRAVINAVLYQARTGARWRNLPERFGCWVDIYRCHRRWAADGTWQRLLAALQADQDNVGQVDRGIKSTKSTSRRAPRSVPSLAGSKGSTASDPALARLRAHLAEVVGQTDV</sequence>
<feature type="domain" description="Insertion element IS402-like" evidence="2">
    <location>
        <begin position="25"/>
        <end position="96"/>
    </location>
</feature>
<evidence type="ECO:0000256" key="1">
    <source>
        <dbReference type="SAM" id="MobiDB-lite"/>
    </source>
</evidence>
<organism evidence="3 4">
    <name type="scientific">Nonomuraea marmarensis</name>
    <dbReference type="NCBI Taxonomy" id="3351344"/>
    <lineage>
        <taxon>Bacteria</taxon>
        <taxon>Bacillati</taxon>
        <taxon>Actinomycetota</taxon>
        <taxon>Actinomycetes</taxon>
        <taxon>Streptosporangiales</taxon>
        <taxon>Streptosporangiaceae</taxon>
        <taxon>Nonomuraea</taxon>
    </lineage>
</organism>
<dbReference type="PANTHER" id="PTHR46637">
    <property type="entry name" value="TIS1421-TRANSPOSASE PROTEIN A"/>
    <property type="match status" value="1"/>
</dbReference>
<evidence type="ECO:0000313" key="3">
    <source>
        <dbReference type="EMBL" id="MFG1704458.1"/>
    </source>
</evidence>
<name>A0ABW7ABN9_9ACTN</name>
<dbReference type="PANTHER" id="PTHR46637:SF1">
    <property type="entry name" value="BLL5188 PROTEIN"/>
    <property type="match status" value="1"/>
</dbReference>